<organism evidence="20 21">
    <name type="scientific">Aliidongia dinghuensis</name>
    <dbReference type="NCBI Taxonomy" id="1867774"/>
    <lineage>
        <taxon>Bacteria</taxon>
        <taxon>Pseudomonadati</taxon>
        <taxon>Pseudomonadota</taxon>
        <taxon>Alphaproteobacteria</taxon>
        <taxon>Rhodospirillales</taxon>
        <taxon>Dongiaceae</taxon>
        <taxon>Aliidongia</taxon>
    </lineage>
</organism>
<dbReference type="Proteomes" id="UP000646365">
    <property type="component" value="Unassembled WGS sequence"/>
</dbReference>
<keyword evidence="6" id="KW-1003">Cell membrane</keyword>
<evidence type="ECO:0000256" key="12">
    <source>
        <dbReference type="ARBA" id="ARBA00025694"/>
    </source>
</evidence>
<dbReference type="NCBIfam" id="TIGR02842">
    <property type="entry name" value="CyoC"/>
    <property type="match status" value="1"/>
</dbReference>
<dbReference type="EMBL" id="BMJQ01000002">
    <property type="protein sequence ID" value="GGF05464.1"/>
    <property type="molecule type" value="Genomic_DNA"/>
</dbReference>
<feature type="transmembrane region" description="Helical" evidence="18">
    <location>
        <begin position="190"/>
        <end position="213"/>
    </location>
</feature>
<evidence type="ECO:0000256" key="13">
    <source>
        <dbReference type="ARBA" id="ARBA00030072"/>
    </source>
</evidence>
<keyword evidence="10" id="KW-0560">Oxidoreductase</keyword>
<evidence type="ECO:0000256" key="17">
    <source>
        <dbReference type="RuleBase" id="RU003376"/>
    </source>
</evidence>
<dbReference type="InterPro" id="IPR000298">
    <property type="entry name" value="Cyt_c_oxidase-like_su3"/>
</dbReference>
<feature type="domain" description="Heme-copper oxidase subunit III family profile" evidence="19">
    <location>
        <begin position="40"/>
        <end position="216"/>
    </location>
</feature>
<keyword evidence="11 18" id="KW-0472">Membrane</keyword>
<evidence type="ECO:0000256" key="5">
    <source>
        <dbReference type="ARBA" id="ARBA00022448"/>
    </source>
</evidence>
<dbReference type="GO" id="GO:0004129">
    <property type="term" value="F:cytochrome-c oxidase activity"/>
    <property type="evidence" value="ECO:0007669"/>
    <property type="project" value="InterPro"/>
</dbReference>
<evidence type="ECO:0000256" key="1">
    <source>
        <dbReference type="ARBA" id="ARBA00004651"/>
    </source>
</evidence>
<comment type="function">
    <text evidence="12">Cytochrome bo(3) ubiquinol terminal oxidase is the component of the aerobic respiratory chain of E.coli that predominates when cells are grown at high aeration. Has proton pump activity across the membrane in addition to electron transfer, pumping 2 protons/electron.</text>
</comment>
<feature type="transmembrane region" description="Helical" evidence="18">
    <location>
        <begin position="42"/>
        <end position="66"/>
    </location>
</feature>
<sequence>MGSSVTTLNHASLRATPGVGHGPTHGHDDHAHDDGSKTVLGFWIYLMSDCLIFSVLFATFGVLSANTAGGPSGRELFDLPYVGGETLLLLISSFTFGLAVLAMQAGRQGQVIAWLAVTFLFGAGFIGMEVQEFIHLVDEGAGPGRSAFLSAYFTLVGTHGLHVTAGLLWLAVMMHQVMRFGLDGVVRRRVACLSLFWHFLDLIWICVFSFVYLRGVL</sequence>
<evidence type="ECO:0000256" key="9">
    <source>
        <dbReference type="ARBA" id="ARBA00022989"/>
    </source>
</evidence>
<evidence type="ECO:0000256" key="18">
    <source>
        <dbReference type="SAM" id="Phobius"/>
    </source>
</evidence>
<dbReference type="SUPFAM" id="SSF81452">
    <property type="entry name" value="Cytochrome c oxidase subunit III-like"/>
    <property type="match status" value="1"/>
</dbReference>
<dbReference type="InterPro" id="IPR033946">
    <property type="entry name" value="Ubiquinol_oxase_su3_dom"/>
</dbReference>
<evidence type="ECO:0000256" key="15">
    <source>
        <dbReference type="ARBA" id="ARBA00032189"/>
    </source>
</evidence>
<feature type="transmembrane region" description="Helical" evidence="18">
    <location>
        <begin position="86"/>
        <end position="104"/>
    </location>
</feature>
<evidence type="ECO:0000256" key="2">
    <source>
        <dbReference type="ARBA" id="ARBA00010581"/>
    </source>
</evidence>
<evidence type="ECO:0000256" key="3">
    <source>
        <dbReference type="ARBA" id="ARBA00011700"/>
    </source>
</evidence>
<dbReference type="GO" id="GO:0005886">
    <property type="term" value="C:plasma membrane"/>
    <property type="evidence" value="ECO:0007669"/>
    <property type="project" value="UniProtKB-SubCell"/>
</dbReference>
<feature type="transmembrane region" description="Helical" evidence="18">
    <location>
        <begin position="111"/>
        <end position="128"/>
    </location>
</feature>
<keyword evidence="21" id="KW-1185">Reference proteome</keyword>
<comment type="similarity">
    <text evidence="2 17">Belongs to the cytochrome c oxidase subunit 3 family.</text>
</comment>
<evidence type="ECO:0000256" key="11">
    <source>
        <dbReference type="ARBA" id="ARBA00023136"/>
    </source>
</evidence>
<comment type="caution">
    <text evidence="20">The sequence shown here is derived from an EMBL/GenBank/DDBJ whole genome shotgun (WGS) entry which is preliminary data.</text>
</comment>
<dbReference type="InterPro" id="IPR024791">
    <property type="entry name" value="Cyt_c/ubiquinol_Oxase_su3"/>
</dbReference>
<evidence type="ECO:0000256" key="4">
    <source>
        <dbReference type="ARBA" id="ARBA00014687"/>
    </source>
</evidence>
<dbReference type="CDD" id="cd02863">
    <property type="entry name" value="Ubiquinol_oxidase_III"/>
    <property type="match status" value="1"/>
</dbReference>
<evidence type="ECO:0000256" key="10">
    <source>
        <dbReference type="ARBA" id="ARBA00023002"/>
    </source>
</evidence>
<dbReference type="GO" id="GO:0009486">
    <property type="term" value="F:cytochrome bo3 ubiquinol oxidase activity"/>
    <property type="evidence" value="ECO:0007669"/>
    <property type="project" value="InterPro"/>
</dbReference>
<proteinExistence type="inferred from homology"/>
<evidence type="ECO:0000256" key="8">
    <source>
        <dbReference type="ARBA" id="ARBA00022982"/>
    </source>
</evidence>
<keyword evidence="8" id="KW-0249">Electron transport</keyword>
<dbReference type="PANTHER" id="PTHR11403:SF2">
    <property type="entry name" value="CYTOCHROME BO(3) UBIQUINOL OXIDASE SUBUNIT 3"/>
    <property type="match status" value="1"/>
</dbReference>
<dbReference type="PANTHER" id="PTHR11403">
    <property type="entry name" value="CYTOCHROME C OXIDASE SUBUNIT III"/>
    <property type="match status" value="1"/>
</dbReference>
<evidence type="ECO:0000259" key="19">
    <source>
        <dbReference type="PROSITE" id="PS50253"/>
    </source>
</evidence>
<dbReference type="FunFam" id="1.20.120.80:FF:000001">
    <property type="entry name" value="Cytochrome (Ubi)quinol oxidase subunit III"/>
    <property type="match status" value="1"/>
</dbReference>
<comment type="subunit">
    <text evidence="3">Heterooctamer of two A chains, two B chains, two C chains and two D chains.</text>
</comment>
<reference evidence="20" key="1">
    <citation type="journal article" date="2014" name="Int. J. Syst. Evol. Microbiol.">
        <title>Complete genome sequence of Corynebacterium casei LMG S-19264T (=DSM 44701T), isolated from a smear-ripened cheese.</title>
        <authorList>
            <consortium name="US DOE Joint Genome Institute (JGI-PGF)"/>
            <person name="Walter F."/>
            <person name="Albersmeier A."/>
            <person name="Kalinowski J."/>
            <person name="Ruckert C."/>
        </authorList>
    </citation>
    <scope>NUCLEOTIDE SEQUENCE</scope>
    <source>
        <strain evidence="20">CGMCC 1.15725</strain>
    </source>
</reference>
<dbReference type="InterPro" id="IPR014206">
    <property type="entry name" value="Cyt_c_ubiqinol_oxidase_su3"/>
</dbReference>
<reference evidence="20" key="2">
    <citation type="submission" date="2020-09" db="EMBL/GenBank/DDBJ databases">
        <authorList>
            <person name="Sun Q."/>
            <person name="Zhou Y."/>
        </authorList>
    </citation>
    <scope>NUCLEOTIDE SEQUENCE</scope>
    <source>
        <strain evidence="20">CGMCC 1.15725</strain>
    </source>
</reference>
<feature type="transmembrane region" description="Helical" evidence="18">
    <location>
        <begin position="148"/>
        <end position="170"/>
    </location>
</feature>
<keyword evidence="9 18" id="KW-1133">Transmembrane helix</keyword>
<evidence type="ECO:0000313" key="20">
    <source>
        <dbReference type="EMBL" id="GGF05464.1"/>
    </source>
</evidence>
<protein>
    <recommendedName>
        <fullName evidence="4">Cytochrome bo(3) ubiquinol oxidase subunit 3</fullName>
    </recommendedName>
    <alternativeName>
        <fullName evidence="15">Cytochrome o ubiquinol oxidase subunit 3</fullName>
    </alternativeName>
    <alternativeName>
        <fullName evidence="13">Oxidase bo(3) subunit 3</fullName>
    </alternativeName>
    <alternativeName>
        <fullName evidence="16">Ubiquinol oxidase polypeptide III</fullName>
    </alternativeName>
    <alternativeName>
        <fullName evidence="14">Ubiquinol oxidase subunit 3</fullName>
    </alternativeName>
</protein>
<dbReference type="Gene3D" id="1.20.120.80">
    <property type="entry name" value="Cytochrome c oxidase, subunit III, four-helix bundle"/>
    <property type="match status" value="1"/>
</dbReference>
<name>A0A8J2YQG3_9PROT</name>
<dbReference type="AlphaFoldDB" id="A0A8J2YQG3"/>
<evidence type="ECO:0000256" key="7">
    <source>
        <dbReference type="ARBA" id="ARBA00022692"/>
    </source>
</evidence>
<accession>A0A8J2YQG3</accession>
<keyword evidence="7 17" id="KW-0812">Transmembrane</keyword>
<dbReference type="Pfam" id="PF00510">
    <property type="entry name" value="COX3"/>
    <property type="match status" value="1"/>
</dbReference>
<evidence type="ECO:0000256" key="16">
    <source>
        <dbReference type="ARBA" id="ARBA00032717"/>
    </source>
</evidence>
<dbReference type="RefSeq" id="WP_189042900.1">
    <property type="nucleotide sequence ID" value="NZ_BMJQ01000002.1"/>
</dbReference>
<dbReference type="InterPro" id="IPR035973">
    <property type="entry name" value="Cyt_c_oxidase_su3-like_sf"/>
</dbReference>
<dbReference type="GO" id="GO:0019646">
    <property type="term" value="P:aerobic electron transport chain"/>
    <property type="evidence" value="ECO:0007669"/>
    <property type="project" value="InterPro"/>
</dbReference>
<gene>
    <name evidence="20" type="primary">cyoC</name>
    <name evidence="20" type="ORF">GCM10011611_08750</name>
</gene>
<evidence type="ECO:0000256" key="6">
    <source>
        <dbReference type="ARBA" id="ARBA00022475"/>
    </source>
</evidence>
<keyword evidence="5" id="KW-0813">Transport</keyword>
<evidence type="ECO:0000313" key="21">
    <source>
        <dbReference type="Proteomes" id="UP000646365"/>
    </source>
</evidence>
<dbReference type="InterPro" id="IPR013833">
    <property type="entry name" value="Cyt_c_oxidase_su3_a-hlx"/>
</dbReference>
<evidence type="ECO:0000256" key="14">
    <source>
        <dbReference type="ARBA" id="ARBA00031884"/>
    </source>
</evidence>
<dbReference type="PROSITE" id="PS50253">
    <property type="entry name" value="COX3"/>
    <property type="match status" value="1"/>
</dbReference>
<comment type="subcellular location">
    <subcellularLocation>
        <location evidence="1 17">Cell membrane</location>
        <topology evidence="1 17">Multi-pass membrane protein</topology>
    </subcellularLocation>
</comment>